<feature type="transmembrane region" description="Helical" evidence="1">
    <location>
        <begin position="38"/>
        <end position="58"/>
    </location>
</feature>
<dbReference type="RefSeq" id="WP_302910016.1">
    <property type="nucleotide sequence ID" value="NZ_JAUMIS010000002.1"/>
</dbReference>
<keyword evidence="1" id="KW-0472">Membrane</keyword>
<evidence type="ECO:0000313" key="3">
    <source>
        <dbReference type="Proteomes" id="UP001168640"/>
    </source>
</evidence>
<organism evidence="2 3">
    <name type="scientific">Marinobacter suaedae</name>
    <dbReference type="NCBI Taxonomy" id="3057675"/>
    <lineage>
        <taxon>Bacteria</taxon>
        <taxon>Pseudomonadati</taxon>
        <taxon>Pseudomonadota</taxon>
        <taxon>Gammaproteobacteria</taxon>
        <taxon>Pseudomonadales</taxon>
        <taxon>Marinobacteraceae</taxon>
        <taxon>Marinobacter</taxon>
    </lineage>
</organism>
<gene>
    <name evidence="2" type="ORF">QVZ43_11280</name>
</gene>
<keyword evidence="1" id="KW-0812">Transmembrane</keyword>
<name>A0ABT8W250_9GAMM</name>
<evidence type="ECO:0000313" key="2">
    <source>
        <dbReference type="EMBL" id="MDO3722305.1"/>
    </source>
</evidence>
<accession>A0ABT8W250</accession>
<protein>
    <submittedName>
        <fullName evidence="2">Multidrug transporter</fullName>
    </submittedName>
</protein>
<comment type="caution">
    <text evidence="2">The sequence shown here is derived from an EMBL/GenBank/DDBJ whole genome shotgun (WGS) entry which is preliminary data.</text>
</comment>
<dbReference type="Proteomes" id="UP001168640">
    <property type="component" value="Unassembled WGS sequence"/>
</dbReference>
<dbReference type="EMBL" id="JAUMIS010000002">
    <property type="protein sequence ID" value="MDO3722305.1"/>
    <property type="molecule type" value="Genomic_DNA"/>
</dbReference>
<sequence>MSQEFSTILLAAVGAVLFVGGLLFFLRPSWLLGWLKGMAVFGIMAIGAYLLVIALNLYDYQSLSGMQTVASVSTQEQGDQRWGVAFELVGQEPVVASLRGDQWQVDARIIRFTGPLRWLGIGPAYRLERLGGRYTSLEQERSNPRSVIGLNDAVWVDLWELDRQFDLPFVEGVYGNATFMPMRDGAVFDVRLSGSGLVAVPANEEAHKAVQYW</sequence>
<evidence type="ECO:0000256" key="1">
    <source>
        <dbReference type="SAM" id="Phobius"/>
    </source>
</evidence>
<keyword evidence="3" id="KW-1185">Reference proteome</keyword>
<feature type="transmembrane region" description="Helical" evidence="1">
    <location>
        <begin position="7"/>
        <end position="26"/>
    </location>
</feature>
<proteinExistence type="predicted"/>
<reference evidence="2" key="1">
    <citation type="submission" date="2023-07" db="EMBL/GenBank/DDBJ databases">
        <title>Marinobacter sp. chi1 genome sequencing and assembly.</title>
        <authorList>
            <person name="Park S."/>
        </authorList>
    </citation>
    <scope>NUCLEOTIDE SEQUENCE</scope>
    <source>
        <strain evidence="2">Chi1</strain>
    </source>
</reference>
<keyword evidence="1" id="KW-1133">Transmembrane helix</keyword>